<dbReference type="SUPFAM" id="SSF54236">
    <property type="entry name" value="Ubiquitin-like"/>
    <property type="match status" value="1"/>
</dbReference>
<protein>
    <submittedName>
        <fullName evidence="2">Ubiquitin-like protein</fullName>
    </submittedName>
</protein>
<dbReference type="RefSeq" id="WP_351715671.1">
    <property type="nucleotide sequence ID" value="NZ_BAAASS010000016.1"/>
</dbReference>
<dbReference type="InterPro" id="IPR029071">
    <property type="entry name" value="Ubiquitin-like_domsf"/>
</dbReference>
<dbReference type="InterPro" id="IPR000626">
    <property type="entry name" value="Ubiquitin-like_dom"/>
</dbReference>
<name>A0ABW0DBC9_STRFI</name>
<dbReference type="Proteomes" id="UP001596156">
    <property type="component" value="Unassembled WGS sequence"/>
</dbReference>
<dbReference type="Gene3D" id="3.10.20.90">
    <property type="entry name" value="Phosphatidylinositol 3-kinase Catalytic Subunit, Chain A, domain 1"/>
    <property type="match status" value="1"/>
</dbReference>
<dbReference type="EMBL" id="JBHSKL010000029">
    <property type="protein sequence ID" value="MFC5227394.1"/>
    <property type="molecule type" value="Genomic_DNA"/>
</dbReference>
<reference evidence="3" key="1">
    <citation type="journal article" date="2019" name="Int. J. Syst. Evol. Microbiol.">
        <title>The Global Catalogue of Microorganisms (GCM) 10K type strain sequencing project: providing services to taxonomists for standard genome sequencing and annotation.</title>
        <authorList>
            <consortium name="The Broad Institute Genomics Platform"/>
            <consortium name="The Broad Institute Genome Sequencing Center for Infectious Disease"/>
            <person name="Wu L."/>
            <person name="Ma J."/>
        </authorList>
    </citation>
    <scope>NUCLEOTIDE SEQUENCE [LARGE SCALE GENOMIC DNA]</scope>
    <source>
        <strain evidence="3">CCM 8479</strain>
    </source>
</reference>
<evidence type="ECO:0000313" key="2">
    <source>
        <dbReference type="EMBL" id="MFC5227394.1"/>
    </source>
</evidence>
<comment type="caution">
    <text evidence="2">The sequence shown here is derived from an EMBL/GenBank/DDBJ whole genome shotgun (WGS) entry which is preliminary data.</text>
</comment>
<organism evidence="2 3">
    <name type="scientific">Streptomyces fimbriatus</name>
    <dbReference type="NCBI Taxonomy" id="68197"/>
    <lineage>
        <taxon>Bacteria</taxon>
        <taxon>Bacillati</taxon>
        <taxon>Actinomycetota</taxon>
        <taxon>Actinomycetes</taxon>
        <taxon>Kitasatosporales</taxon>
        <taxon>Streptomycetaceae</taxon>
        <taxon>Streptomyces</taxon>
    </lineage>
</organism>
<keyword evidence="3" id="KW-1185">Reference proteome</keyword>
<evidence type="ECO:0000259" key="1">
    <source>
        <dbReference type="PROSITE" id="PS50053"/>
    </source>
</evidence>
<gene>
    <name evidence="2" type="ORF">ACFPN6_22975</name>
</gene>
<sequence length="68" mass="7462">MPTEQQRLIFAGKELEDTRSLSEYDRGAQRRLFDPCVDRLAETGDGTATAVGRCSLPMRSSPHLGIGP</sequence>
<dbReference type="PROSITE" id="PS50053">
    <property type="entry name" value="UBIQUITIN_2"/>
    <property type="match status" value="1"/>
</dbReference>
<evidence type="ECO:0000313" key="3">
    <source>
        <dbReference type="Proteomes" id="UP001596156"/>
    </source>
</evidence>
<proteinExistence type="predicted"/>
<accession>A0ABW0DBC9</accession>
<feature type="domain" description="Ubiquitin-like" evidence="1">
    <location>
        <begin position="1"/>
        <end position="25"/>
    </location>
</feature>
<dbReference type="Pfam" id="PF00240">
    <property type="entry name" value="ubiquitin"/>
    <property type="match status" value="1"/>
</dbReference>